<evidence type="ECO:0000259" key="2">
    <source>
        <dbReference type="Pfam" id="PF25532"/>
    </source>
</evidence>
<reference evidence="3" key="1">
    <citation type="submission" date="2025-08" db="UniProtKB">
        <authorList>
            <consortium name="Ensembl"/>
        </authorList>
    </citation>
    <scope>IDENTIFICATION</scope>
</reference>
<evidence type="ECO:0000313" key="4">
    <source>
        <dbReference type="Proteomes" id="UP000694621"/>
    </source>
</evidence>
<feature type="region of interest" description="Disordered" evidence="1">
    <location>
        <begin position="1"/>
        <end position="24"/>
    </location>
</feature>
<dbReference type="Pfam" id="PF25532">
    <property type="entry name" value="CH_CAMSAP2_N"/>
    <property type="match status" value="1"/>
</dbReference>
<dbReference type="Ensembl" id="ENSAMXT00005021761.1">
    <property type="protein sequence ID" value="ENSAMXP00005019682.1"/>
    <property type="gene ID" value="ENSAMXG00005010205.1"/>
</dbReference>
<accession>A0A8B9HX95</accession>
<protein>
    <recommendedName>
        <fullName evidence="2">CASAMP N-terminal domain-containing protein</fullName>
    </recommendedName>
</protein>
<name>A0A8B9HX95_ASTMX</name>
<evidence type="ECO:0000256" key="1">
    <source>
        <dbReference type="SAM" id="MobiDB-lite"/>
    </source>
</evidence>
<dbReference type="Proteomes" id="UP000694621">
    <property type="component" value="Unplaced"/>
</dbReference>
<feature type="domain" description="CASAMP N-terminal" evidence="2">
    <location>
        <begin position="18"/>
        <end position="48"/>
    </location>
</feature>
<feature type="compositionally biased region" description="Basic and acidic residues" evidence="1">
    <location>
        <begin position="1"/>
        <end position="12"/>
    </location>
</feature>
<proteinExistence type="predicted"/>
<organism evidence="3 4">
    <name type="scientific">Astyanax mexicanus</name>
    <name type="common">Blind cave fish</name>
    <name type="synonym">Astyanax fasciatus mexicanus</name>
    <dbReference type="NCBI Taxonomy" id="7994"/>
    <lineage>
        <taxon>Eukaryota</taxon>
        <taxon>Metazoa</taxon>
        <taxon>Chordata</taxon>
        <taxon>Craniata</taxon>
        <taxon>Vertebrata</taxon>
        <taxon>Euteleostomi</taxon>
        <taxon>Actinopterygii</taxon>
        <taxon>Neopterygii</taxon>
        <taxon>Teleostei</taxon>
        <taxon>Ostariophysi</taxon>
        <taxon>Characiformes</taxon>
        <taxon>Characoidei</taxon>
        <taxon>Acestrorhamphidae</taxon>
        <taxon>Acestrorhamphinae</taxon>
        <taxon>Astyanax</taxon>
    </lineage>
</organism>
<sequence length="78" mass="8362">MVDAAGARRPELEPDVPVPEITPLDRYEPGRARARAGVRWLIGKAYGRAGMKGRKEGGCNSEALHPCDCACVGARVTQ</sequence>
<evidence type="ECO:0000313" key="3">
    <source>
        <dbReference type="Ensembl" id="ENSAMXP00005019682.1"/>
    </source>
</evidence>
<dbReference type="AlphaFoldDB" id="A0A8B9HX95"/>
<dbReference type="InterPro" id="IPR058042">
    <property type="entry name" value="CAMSAP_N"/>
</dbReference>